<sequence length="171" mass="17964">MTQPTRPALTRRQLLRHAGGLALFAPLAAMLPARAFAQQAVNRRVEVWKTPSCGCCGDWVAHLEEAGFRVTVRDVADTGPVRARLGVAPQYGSCHTGLVGGYALEGHVPAQDILALLAQSPAGAGLAVPGMPVGAPGMDGEVYGGRRDDYDVLLVQRDGSARVWRAVRGGA</sequence>
<comment type="caution">
    <text evidence="2">The sequence shown here is derived from an EMBL/GenBank/DDBJ whole genome shotgun (WGS) entry which is preliminary data.</text>
</comment>
<dbReference type="PROSITE" id="PS51318">
    <property type="entry name" value="TAT"/>
    <property type="match status" value="1"/>
</dbReference>
<name>A0A261STG1_9BORD</name>
<gene>
    <name evidence="3" type="ORF">CAL27_05245</name>
    <name evidence="2" type="ORF">CEG14_02605</name>
</gene>
<dbReference type="OrthoDB" id="14727at2"/>
<dbReference type="Pfam" id="PF04214">
    <property type="entry name" value="DUF411"/>
    <property type="match status" value="1"/>
</dbReference>
<dbReference type="EMBL" id="NEVR01000001">
    <property type="protein sequence ID" value="OZI68863.1"/>
    <property type="molecule type" value="Genomic_DNA"/>
</dbReference>
<feature type="signal peptide" evidence="1">
    <location>
        <begin position="1"/>
        <end position="37"/>
    </location>
</feature>
<keyword evidence="1" id="KW-0732">Signal</keyword>
<dbReference type="EMBL" id="NEVL01000001">
    <property type="protein sequence ID" value="OZI40669.1"/>
    <property type="molecule type" value="Genomic_DNA"/>
</dbReference>
<keyword evidence="4" id="KW-1185">Reference proteome</keyword>
<dbReference type="InterPro" id="IPR007332">
    <property type="entry name" value="DUF411"/>
</dbReference>
<proteinExistence type="predicted"/>
<protein>
    <submittedName>
        <fullName evidence="2">Metal-binding protein</fullName>
    </submittedName>
</protein>
<dbReference type="AlphaFoldDB" id="A0A261STG1"/>
<evidence type="ECO:0000256" key="1">
    <source>
        <dbReference type="SAM" id="SignalP"/>
    </source>
</evidence>
<feature type="chain" id="PRO_5012469874" evidence="1">
    <location>
        <begin position="38"/>
        <end position="171"/>
    </location>
</feature>
<dbReference type="RefSeq" id="WP_094824784.1">
    <property type="nucleotide sequence ID" value="NZ_NEVL01000001.1"/>
</dbReference>
<accession>A0A261STG1</accession>
<reference evidence="3 4" key="2">
    <citation type="submission" date="2017-05" db="EMBL/GenBank/DDBJ databases">
        <title>Complete and WGS of Bordetella genogroups.</title>
        <authorList>
            <person name="Spilker T."/>
            <person name="Lipuma J."/>
        </authorList>
    </citation>
    <scope>NUCLEOTIDE SEQUENCE [LARGE SCALE GENOMIC DNA]</scope>
    <source>
        <strain evidence="3 4">AU9795</strain>
    </source>
</reference>
<evidence type="ECO:0000313" key="4">
    <source>
        <dbReference type="Proteomes" id="UP000216354"/>
    </source>
</evidence>
<dbReference type="Proteomes" id="UP000217005">
    <property type="component" value="Unassembled WGS sequence"/>
</dbReference>
<evidence type="ECO:0000313" key="3">
    <source>
        <dbReference type="EMBL" id="OZI68863.1"/>
    </source>
</evidence>
<dbReference type="InterPro" id="IPR006311">
    <property type="entry name" value="TAT_signal"/>
</dbReference>
<dbReference type="Proteomes" id="UP000216354">
    <property type="component" value="Unassembled WGS sequence"/>
</dbReference>
<organism evidence="2 5">
    <name type="scientific">Bordetella genomosp. 1</name>
    <dbReference type="NCBI Taxonomy" id="1395607"/>
    <lineage>
        <taxon>Bacteria</taxon>
        <taxon>Pseudomonadati</taxon>
        <taxon>Pseudomonadota</taxon>
        <taxon>Betaproteobacteria</taxon>
        <taxon>Burkholderiales</taxon>
        <taxon>Alcaligenaceae</taxon>
        <taxon>Bordetella</taxon>
    </lineage>
</organism>
<reference evidence="2 5" key="1">
    <citation type="submission" date="2017-05" db="EMBL/GenBank/DDBJ databases">
        <title>Complete and WGS of Bordetella genogroups.</title>
        <authorList>
            <person name="Spilker T."/>
            <person name="LiPuma J."/>
        </authorList>
    </citation>
    <scope>NUCLEOTIDE SEQUENCE [LARGE SCALE GENOMIC DNA]</scope>
    <source>
        <strain evidence="2 5">AU17610</strain>
    </source>
</reference>
<evidence type="ECO:0000313" key="2">
    <source>
        <dbReference type="EMBL" id="OZI40669.1"/>
    </source>
</evidence>
<evidence type="ECO:0000313" key="5">
    <source>
        <dbReference type="Proteomes" id="UP000217005"/>
    </source>
</evidence>